<dbReference type="KEGG" id="dsf:UWK_02449"/>
<keyword evidence="2" id="KW-1185">Reference proteome</keyword>
<dbReference type="HOGENOM" id="CLU_056004_1_0_7"/>
<name>M1P6D3_DESSD</name>
<gene>
    <name evidence="1" type="ordered locus">UWK_02449</name>
</gene>
<dbReference type="EMBL" id="CP003985">
    <property type="protein sequence ID" value="AGF78988.1"/>
    <property type="molecule type" value="Genomic_DNA"/>
</dbReference>
<dbReference type="NCBIfam" id="TIGR03573">
    <property type="entry name" value="WbuX"/>
    <property type="match status" value="1"/>
</dbReference>
<accession>M1P6D3</accession>
<dbReference type="STRING" id="1167006.UWK_02449"/>
<evidence type="ECO:0000313" key="1">
    <source>
        <dbReference type="EMBL" id="AGF78988.1"/>
    </source>
</evidence>
<organism evidence="1 2">
    <name type="scientific">Desulfocapsa sulfexigens (strain DSM 10523 / SB164P1)</name>
    <dbReference type="NCBI Taxonomy" id="1167006"/>
    <lineage>
        <taxon>Bacteria</taxon>
        <taxon>Pseudomonadati</taxon>
        <taxon>Thermodesulfobacteriota</taxon>
        <taxon>Desulfobulbia</taxon>
        <taxon>Desulfobulbales</taxon>
        <taxon>Desulfocapsaceae</taxon>
        <taxon>Desulfocapsa</taxon>
    </lineage>
</organism>
<dbReference type="GO" id="GO:0016740">
    <property type="term" value="F:transferase activity"/>
    <property type="evidence" value="ECO:0007669"/>
    <property type="project" value="UniProtKB-KW"/>
</dbReference>
<dbReference type="Proteomes" id="UP000011721">
    <property type="component" value="Chromosome"/>
</dbReference>
<dbReference type="InterPro" id="IPR020022">
    <property type="entry name" value="N-acetyl_sugar_amidoTrfase"/>
</dbReference>
<dbReference type="AlphaFoldDB" id="M1P6D3"/>
<reference evidence="2" key="1">
    <citation type="journal article" date="2013" name="Stand. Genomic Sci.">
        <title>Complete genome sequence of Desulfocapsa sulfexigens, a marine deltaproteobacterium specialized in disproportionating inorganic sulfur compounds.</title>
        <authorList>
            <person name="Finster K.W."/>
            <person name="Kjeldsen K.U."/>
            <person name="Kube M."/>
            <person name="Reinhardt R."/>
            <person name="Mussmann M."/>
            <person name="Amann R."/>
            <person name="Schreiber L."/>
        </authorList>
    </citation>
    <scope>NUCLEOTIDE SEQUENCE [LARGE SCALE GENOMIC DNA]</scope>
    <source>
        <strain evidence="2">DSM 10523 / SB164P1</strain>
    </source>
</reference>
<protein>
    <submittedName>
        <fullName evidence="1">N-acetyl sugar amidotransferase</fullName>
    </submittedName>
</protein>
<dbReference type="eggNOG" id="COG0037">
    <property type="taxonomic scope" value="Bacteria"/>
</dbReference>
<sequence>MKKISRPPKVDYSLFVEKPDTLTAKYGLPAEVKYCKKCVISNQRPSATIELKHTSTSNKKTIGFNEKGVCSACQFAEQKINAIDWETRGLQLEELCDRFRRNDGRYDCIVPGSGGKDSVYTSLILKNKYNMHPLTVTWAPHIYTEWGWENFQSWLGSGFDNHLVTPNPKVHRLLTRLAVDNLFHPFQPFIIGQKALAAKMALLFDVPLVFYGESNAEYGSPQEKGSKRSSKFFTSIAKEEIYLGGVAYKDLVNEFGIEDYELRQYLPAPQAEIDDANIEVHNLGYYVKWHPQHCYYYSVENAGFKASPERTPGTYSKYNSIDDRMDDFHYFTTRIKFGIGRATYDAAQEIRSGDITREEGIALIQRYDHEFPERFAEEVYQYLSIPEKDFPTAHKMFEQPIMDREYFLQLADNFRSPHLWEYHNNTWKLRVPIENQPTDQQENAILWKGNIAQ</sequence>
<dbReference type="PATRIC" id="fig|1167006.5.peg.2660"/>
<evidence type="ECO:0000313" key="2">
    <source>
        <dbReference type="Proteomes" id="UP000011721"/>
    </source>
</evidence>
<dbReference type="OrthoDB" id="5366152at2"/>
<dbReference type="SUPFAM" id="SSF52402">
    <property type="entry name" value="Adenine nucleotide alpha hydrolases-like"/>
    <property type="match status" value="1"/>
</dbReference>
<keyword evidence="1" id="KW-0808">Transferase</keyword>
<proteinExistence type="predicted"/>